<dbReference type="SMART" id="SM00213">
    <property type="entry name" value="UBQ"/>
    <property type="match status" value="1"/>
</dbReference>
<accession>G5ECL3</accession>
<feature type="domain" description="Ubiquitin-like" evidence="8">
    <location>
        <begin position="570"/>
        <end position="652"/>
    </location>
</feature>
<dbReference type="Gene3D" id="3.10.20.90">
    <property type="entry name" value="Phosphatidylinositol 3-kinase Catalytic Subunit, Chain A, domain 1"/>
    <property type="match status" value="1"/>
</dbReference>
<evidence type="ECO:0000256" key="5">
    <source>
        <dbReference type="ARBA" id="ARBA00023187"/>
    </source>
</evidence>
<dbReference type="PROSITE" id="PS50053">
    <property type="entry name" value="UBIQUITIN_2"/>
    <property type="match status" value="1"/>
</dbReference>
<dbReference type="InterPro" id="IPR045146">
    <property type="entry name" value="SF3A1"/>
</dbReference>
<reference evidence="11" key="3">
    <citation type="submission" date="2003-03" db="EMBL/GenBank/DDBJ databases">
        <authorList>
            <person name="Sulson J.E."/>
            <person name="Waterston R."/>
        </authorList>
    </citation>
    <scope>NUCLEOTIDE SEQUENCE</scope>
    <source>
        <strain evidence="11">Bristol N2</strain>
    </source>
</reference>
<reference evidence="11" key="4">
    <citation type="submission" date="2024-10" db="EMBL/GenBank/DDBJ databases">
        <authorList>
            <consortium name="WormBase Consortium"/>
            <person name="WormBase"/>
        </authorList>
    </citation>
    <scope>NUCLEOTIDE SEQUENCE</scope>
    <source>
        <strain evidence="11">Bristol N2</strain>
    </source>
</reference>
<comment type="subcellular location">
    <subcellularLocation>
        <location evidence="1">Nucleus</location>
    </subcellularLocation>
</comment>
<dbReference type="KEGG" id="cel:CELE_W07E6.4"/>
<dbReference type="PIR" id="S50096">
    <property type="entry name" value="S50096"/>
</dbReference>
<keyword evidence="3" id="KW-0747">Spliceosome</keyword>
<dbReference type="IntAct" id="G5ECL3">
    <property type="interactions" value="14"/>
</dbReference>
<dbReference type="OrthoDB" id="447637at2759"/>
<protein>
    <submittedName>
        <fullName evidence="10">Pre-RNA processing 21</fullName>
    </submittedName>
    <submittedName>
        <fullName evidence="11">Yeast PRP (Splicing factor) related</fullName>
    </submittedName>
</protein>
<keyword evidence="4" id="KW-0677">Repeat</keyword>
<sequence length="655" mass="73812">MTAVVSNREEDSMNNEPSLSGRAIIGLIYPPPDIRTIVDKTARFAAKNGVDFENKIREKEAKNPKFNFLSITDPYHAYYKKMVYDFSEGRVEAPKVPQAVKEHVKKAEFVPSAPPPAYEFSADPSTINAYDLDLIRLVALFVARNGRQFLTQLMTREARNYQFDFLKPAHCNFTYFTKLVDQYQKVLVPSTNVVAQLQDDATNKKRLIEDINYRVSWEKHQKGLKDREEAEAEKERQAYASIDWHDFVVVQTVDFQPGDTSQLPPLCTPKDVGARILLEARNEMQKAAAEMQEMDMEESDSDDEDAVQAPEAPAFTAPLPPTKQKDVIVRDYDPKRNVTQKPKAVENWIISPLTGERIPSDKLAEHVRYNTVDSQYKEDRDRHIGERSTEEPVLALGADISRNLGNFAERRTDIFGVGGEQTMIGKKLGEEDNSQQGQNKLIWDGTEETRDMITRAVQNKVTLDQQINEIHRQHGFVADPSKEKIGAQQVPRHQSTQGNVTITQGITNIPGQMPSGWPPVPPMGMPGMPNQALPPIRQMDFGGGPPAKRPRTEDDLIPEADWLKKVNGAISLNVHLPQAPEHGMDGSIVQFTIQVTAPMSELKQQIQDRYGMPVGKQKLMSDGLFVKDNMSSAFYNLADRTAIYLQVKERGGKKK</sequence>
<dbReference type="InterPro" id="IPR000626">
    <property type="entry name" value="Ubiquitin-like_dom"/>
</dbReference>
<keyword evidence="6" id="KW-0539">Nucleus</keyword>
<dbReference type="eggNOG" id="KOG0007">
    <property type="taxonomic scope" value="Eukaryota"/>
</dbReference>
<name>G5ECL3_CAEEL</name>
<organism evidence="10">
    <name type="scientific">Caenorhabditis elegans</name>
    <dbReference type="NCBI Taxonomy" id="6239"/>
    <lineage>
        <taxon>Eukaryota</taxon>
        <taxon>Metazoa</taxon>
        <taxon>Ecdysozoa</taxon>
        <taxon>Nematoda</taxon>
        <taxon>Chromadorea</taxon>
        <taxon>Rhabditida</taxon>
        <taxon>Rhabditina</taxon>
        <taxon>Rhabditomorpha</taxon>
        <taxon>Rhabditoidea</taxon>
        <taxon>Rhabditidae</taxon>
        <taxon>Peloderinae</taxon>
        <taxon>Caenorhabditis</taxon>
    </lineage>
</organism>
<evidence type="ECO:0000313" key="10">
    <source>
        <dbReference type="EMBL" id="AAA82164.1"/>
    </source>
</evidence>
<evidence type="ECO:0007829" key="14">
    <source>
        <dbReference type="PeptideAtlas" id="G5ECL3"/>
    </source>
</evidence>
<evidence type="ECO:0000256" key="1">
    <source>
        <dbReference type="ARBA" id="ARBA00004123"/>
    </source>
</evidence>
<dbReference type="InterPro" id="IPR022030">
    <property type="entry name" value="SF3A1_dom"/>
</dbReference>
<dbReference type="EMBL" id="BX284602">
    <property type="protein sequence ID" value="CCD73645.1"/>
    <property type="molecule type" value="Genomic_DNA"/>
</dbReference>
<dbReference type="InterPro" id="IPR029071">
    <property type="entry name" value="Ubiquitin-like_domsf"/>
</dbReference>
<evidence type="ECO:0000256" key="4">
    <source>
        <dbReference type="ARBA" id="ARBA00022737"/>
    </source>
</evidence>
<dbReference type="SMART" id="SM00648">
    <property type="entry name" value="SWAP"/>
    <property type="match status" value="2"/>
</dbReference>
<reference evidence="10" key="1">
    <citation type="journal article" date="1994" name="Nucleic Acids Res.">
        <title>SWAP pre-mRNA splicing regulators are a novel, ancient protein family sharing a highly conserved sequence motif with the prp21 family of constitutive splicing proteins.</title>
        <authorList>
            <person name="Spikes D.A."/>
            <person name="Kramer J."/>
            <person name="Bingham P.M."/>
            <person name="van Doren K."/>
        </authorList>
    </citation>
    <scope>NUCLEOTIDE SEQUENCE</scope>
</reference>
<evidence type="ECO:0000313" key="11">
    <source>
        <dbReference type="EMBL" id="CCD73645.1"/>
    </source>
</evidence>
<dbReference type="CTD" id="173440"/>
<dbReference type="FunFam" id="1.10.10.790:FF:000001">
    <property type="entry name" value="Splicing factor 3a, subunit 1"/>
    <property type="match status" value="1"/>
</dbReference>
<dbReference type="WormBase" id="W07E6.4">
    <property type="protein sequence ID" value="CE17296"/>
    <property type="gene ID" value="WBGene00004188"/>
    <property type="gene designation" value="prp-21"/>
</dbReference>
<dbReference type="InterPro" id="IPR035563">
    <property type="entry name" value="SF3As1_ubi"/>
</dbReference>
<dbReference type="FunCoup" id="G5ECL3">
    <property type="interactions" value="3315"/>
</dbReference>
<dbReference type="EMBL" id="U09415">
    <property type="protein sequence ID" value="AAA82164.1"/>
    <property type="molecule type" value="mRNA"/>
</dbReference>
<dbReference type="Pfam" id="PF12230">
    <property type="entry name" value="PRP21_like_P"/>
    <property type="match status" value="1"/>
</dbReference>
<dbReference type="PeptideAtlas" id="G5ECL3"/>
<keyword evidence="5" id="KW-0508">mRNA splicing</keyword>
<dbReference type="SUPFAM" id="SSF109905">
    <property type="entry name" value="Surp module (SWAP domain)"/>
    <property type="match status" value="2"/>
</dbReference>
<dbReference type="GeneID" id="173440"/>
<dbReference type="AGR" id="WB:WBGene00004188"/>
<dbReference type="SMR" id="G5ECL3"/>
<evidence type="ECO:0000313" key="12">
    <source>
        <dbReference type="Proteomes" id="UP000001940"/>
    </source>
</evidence>
<dbReference type="PANTHER" id="PTHR15316:SF1">
    <property type="entry name" value="SPLICING FACTOR 3A SUBUNIT 1"/>
    <property type="match status" value="1"/>
</dbReference>
<dbReference type="FunFam" id="1.10.10.790:FF:000002">
    <property type="entry name" value="Splicing factor 3A subunit 1"/>
    <property type="match status" value="1"/>
</dbReference>
<keyword evidence="12" id="KW-1185">Reference proteome</keyword>
<evidence type="ECO:0000259" key="8">
    <source>
        <dbReference type="PROSITE" id="PS50053"/>
    </source>
</evidence>
<evidence type="ECO:0000313" key="13">
    <source>
        <dbReference type="WormBase" id="W07E6.4"/>
    </source>
</evidence>
<feature type="region of interest" description="Disordered" evidence="7">
    <location>
        <begin position="295"/>
        <end position="321"/>
    </location>
</feature>
<keyword evidence="14" id="KW-1267">Proteomics identification</keyword>
<dbReference type="Bgee" id="WBGene00004188">
    <property type="expression patterns" value="Expressed in germ line (C elegans) and 4 other cell types or tissues"/>
</dbReference>
<dbReference type="HOGENOM" id="CLU_013259_1_0_1"/>
<dbReference type="PROSITE" id="PS50128">
    <property type="entry name" value="SURP"/>
    <property type="match status" value="2"/>
</dbReference>
<dbReference type="SUPFAM" id="SSF54236">
    <property type="entry name" value="Ubiquitin-like"/>
    <property type="match status" value="1"/>
</dbReference>
<dbReference type="OMA" id="HAYYRHR"/>
<dbReference type="InterPro" id="IPR000061">
    <property type="entry name" value="Surp"/>
</dbReference>
<evidence type="ECO:0000256" key="6">
    <source>
        <dbReference type="ARBA" id="ARBA00023242"/>
    </source>
</evidence>
<proteinExistence type="evidence at protein level"/>
<feature type="compositionally biased region" description="Acidic residues" evidence="7">
    <location>
        <begin position="295"/>
        <end position="306"/>
    </location>
</feature>
<reference evidence="11 12" key="2">
    <citation type="journal article" date="1998" name="Science">
        <title>Genome sequence of the nematode C. elegans: a platform for investigating biology.</title>
        <authorList>
            <consortium name="The C. elegans sequencing consortium"/>
            <person name="Sulson J.E."/>
            <person name="Waterston R."/>
        </authorList>
    </citation>
    <scope>NUCLEOTIDE SEQUENCE [LARGE SCALE GENOMIC DNA]</scope>
    <source>
        <strain evidence="11 12">Bristol N2</strain>
    </source>
</reference>
<dbReference type="PaxDb" id="6239-W07E6.4"/>
<gene>
    <name evidence="11 13" type="primary">prp-21</name>
    <name evidence="10" type="synonym">Ceprp21</name>
    <name evidence="11" type="ORF">CELE_W07E6.4</name>
    <name evidence="13" type="ORF">W07E6.4</name>
</gene>
<evidence type="ECO:0000256" key="2">
    <source>
        <dbReference type="ARBA" id="ARBA00022664"/>
    </source>
</evidence>
<dbReference type="Gene3D" id="1.10.10.790">
    <property type="entry name" value="Surp module"/>
    <property type="match status" value="2"/>
</dbReference>
<dbReference type="GO" id="GO:0071013">
    <property type="term" value="C:catalytic step 2 spliceosome"/>
    <property type="evidence" value="ECO:0000318"/>
    <property type="project" value="GO_Central"/>
</dbReference>
<dbReference type="RefSeq" id="NP_493746.1">
    <property type="nucleotide sequence ID" value="NM_061345.10"/>
</dbReference>
<dbReference type="GO" id="GO:0071004">
    <property type="term" value="C:U2-type prespliceosome"/>
    <property type="evidence" value="ECO:0000318"/>
    <property type="project" value="GO_Central"/>
</dbReference>
<dbReference type="PANTHER" id="PTHR15316">
    <property type="entry name" value="SPLICEOSOME ASSOCIATED PROTEIN 114/SWAP SPLICING FACTOR-RELATED"/>
    <property type="match status" value="1"/>
</dbReference>
<dbReference type="GO" id="GO:0003723">
    <property type="term" value="F:RNA binding"/>
    <property type="evidence" value="ECO:0000318"/>
    <property type="project" value="GO_Central"/>
</dbReference>
<dbReference type="Pfam" id="PF00240">
    <property type="entry name" value="ubiquitin"/>
    <property type="match status" value="1"/>
</dbReference>
<evidence type="ECO:0000256" key="7">
    <source>
        <dbReference type="SAM" id="MobiDB-lite"/>
    </source>
</evidence>
<dbReference type="GO" id="GO:0005686">
    <property type="term" value="C:U2 snRNP"/>
    <property type="evidence" value="ECO:0000318"/>
    <property type="project" value="GO_Central"/>
</dbReference>
<dbReference type="InterPro" id="IPR035967">
    <property type="entry name" value="SWAP/Surp_sf"/>
</dbReference>
<evidence type="ECO:0000259" key="9">
    <source>
        <dbReference type="PROSITE" id="PS50128"/>
    </source>
</evidence>
<dbReference type="Pfam" id="PF01805">
    <property type="entry name" value="Surp"/>
    <property type="match status" value="2"/>
</dbReference>
<feature type="domain" description="SURP motif" evidence="9">
    <location>
        <begin position="134"/>
        <end position="176"/>
    </location>
</feature>
<dbReference type="GO" id="GO:0045292">
    <property type="term" value="P:mRNA cis splicing, via spliceosome"/>
    <property type="evidence" value="ECO:0007669"/>
    <property type="project" value="InterPro"/>
</dbReference>
<dbReference type="STRING" id="6239.W07E6.4.1"/>
<dbReference type="CDD" id="cd01800">
    <property type="entry name" value="Ubl_SF3a120"/>
    <property type="match status" value="1"/>
</dbReference>
<evidence type="ECO:0000256" key="3">
    <source>
        <dbReference type="ARBA" id="ARBA00022728"/>
    </source>
</evidence>
<keyword evidence="2" id="KW-0507">mRNA processing</keyword>
<feature type="domain" description="SURP motif" evidence="9">
    <location>
        <begin position="37"/>
        <end position="79"/>
    </location>
</feature>
<dbReference type="Proteomes" id="UP000001940">
    <property type="component" value="Chromosome II"/>
</dbReference>
<dbReference type="AlphaFoldDB" id="G5ECL3"/>